<reference evidence="3 4" key="1">
    <citation type="submission" date="2011-09" db="EMBL/GenBank/DDBJ databases">
        <title>The draft genome of Methylobacterium extorquens DSM 13060.</title>
        <authorList>
            <consortium name="US DOE Joint Genome Institute (JGI-PGF)"/>
            <person name="Lucas S."/>
            <person name="Han J."/>
            <person name="Lapidus A."/>
            <person name="Cheng J.-F."/>
            <person name="Goodwin L."/>
            <person name="Pitluck S."/>
            <person name="Peters L."/>
            <person name="Land M.L."/>
            <person name="Hauser L."/>
            <person name="Koskimaki J."/>
            <person name="Halonen O."/>
            <person name="Pirttila A."/>
            <person name="Frank C."/>
            <person name="Woyke T.J."/>
        </authorList>
    </citation>
    <scope>NUCLEOTIDE SEQUENCE [LARGE SCALE GENOMIC DNA]</scope>
    <source>
        <strain evidence="3 4">DSM 13060</strain>
    </source>
</reference>
<feature type="compositionally biased region" description="Basic and acidic residues" evidence="1">
    <location>
        <begin position="598"/>
        <end position="607"/>
    </location>
</feature>
<feature type="domain" description="MobA/VirD2-like nuclease" evidence="2">
    <location>
        <begin position="36"/>
        <end position="145"/>
    </location>
</feature>
<dbReference type="InterPro" id="IPR005094">
    <property type="entry name" value="Endonuclease_MobA/VirD2"/>
</dbReference>
<dbReference type="Pfam" id="PF03432">
    <property type="entry name" value="Relaxase"/>
    <property type="match status" value="1"/>
</dbReference>
<protein>
    <recommendedName>
        <fullName evidence="2">MobA/VirD2-like nuclease domain-containing protein</fullName>
    </recommendedName>
</protein>
<proteinExistence type="predicted"/>
<dbReference type="RefSeq" id="WP_003604848.1">
    <property type="nucleotide sequence ID" value="NZ_AGJK01000227.1"/>
</dbReference>
<evidence type="ECO:0000313" key="3">
    <source>
        <dbReference type="EMBL" id="EHP89951.1"/>
    </source>
</evidence>
<evidence type="ECO:0000256" key="1">
    <source>
        <dbReference type="SAM" id="MobiDB-lite"/>
    </source>
</evidence>
<dbReference type="PATRIC" id="fig|882800.3.peg.5044"/>
<feature type="region of interest" description="Disordered" evidence="1">
    <location>
        <begin position="273"/>
        <end position="377"/>
    </location>
</feature>
<dbReference type="AlphaFoldDB" id="H1KRA3"/>
<sequence>MILKSVRIRARGRGEAEIMAHLLHGEENETVRILRGTPADVHDAFLDAQRHARVYAVRQFIVAPARAATAAQMLDVVAELGAEFGFDPAVTFAVEHRKARAVPDRFPVHLHVLVPEVDPESGRVLSSAHSYARQERVAREAEYKLGEPFVRGAHHRAVLAALRVGGKTAVADALDRAFPEADAAPRPRSSYTDARHRRAARAGVDLPAAKQAVAAAWQTTATRPALEAALAVHGLLTRSGTKPGTWIVETRDGAFVGALDRLAGARKGVVTTRMEKSYEHPAAAEPRARQDGPDYPGSHVPHHSPDPRGPDAAGGARGADRRHGDGGRLGRASAGDVGGPPGGPGTAQGEPGGSARPPRQPEPGSGPARGRAGLKGPRAAAEAVRLLLSLDRPDRINFLHEAKGRAHVGAKPNAERAMDGLVEMREAARLDQVLAESGTVAEPAELVAAREANDAAARASREARSAAQAARDALAVHAEAEPAGWRRLVGWLTGANERHRASAATLAAAVAQRGTVLTRAEERARQAGTALQRATERHQAAIRSFRDGCKAAAVFAPARIAAVEAGLELLYQRPELARMGPAGLLRMGYAITDARNRAKPDLDHDPEAGVTVTGLGRP</sequence>
<comment type="caution">
    <text evidence="3">The sequence shown here is derived from an EMBL/GenBank/DDBJ whole genome shotgun (WGS) entry which is preliminary data.</text>
</comment>
<name>H1KRA3_METEX</name>
<feature type="compositionally biased region" description="Gly residues" evidence="1">
    <location>
        <begin position="336"/>
        <end position="352"/>
    </location>
</feature>
<organism evidence="3 4">
    <name type="scientific">Methylorubrum extorquens DSM 13060</name>
    <dbReference type="NCBI Taxonomy" id="882800"/>
    <lineage>
        <taxon>Bacteria</taxon>
        <taxon>Pseudomonadati</taxon>
        <taxon>Pseudomonadota</taxon>
        <taxon>Alphaproteobacteria</taxon>
        <taxon>Hyphomicrobiales</taxon>
        <taxon>Methylobacteriaceae</taxon>
        <taxon>Methylorubrum</taxon>
    </lineage>
</organism>
<feature type="compositionally biased region" description="Basic and acidic residues" evidence="1">
    <location>
        <begin position="318"/>
        <end position="328"/>
    </location>
</feature>
<feature type="region of interest" description="Disordered" evidence="1">
    <location>
        <begin position="598"/>
        <end position="618"/>
    </location>
</feature>
<accession>H1KRA3</accession>
<dbReference type="EMBL" id="AGJK01000227">
    <property type="protein sequence ID" value="EHP89951.1"/>
    <property type="molecule type" value="Genomic_DNA"/>
</dbReference>
<gene>
    <name evidence="3" type="ORF">MetexDRAFT_5166</name>
</gene>
<evidence type="ECO:0000313" key="4">
    <source>
        <dbReference type="Proteomes" id="UP000004382"/>
    </source>
</evidence>
<evidence type="ECO:0000259" key="2">
    <source>
        <dbReference type="Pfam" id="PF03432"/>
    </source>
</evidence>
<dbReference type="Proteomes" id="UP000004382">
    <property type="component" value="Unassembled WGS sequence"/>
</dbReference>